<evidence type="ECO:0000313" key="11">
    <source>
        <dbReference type="Proteomes" id="UP000625316"/>
    </source>
</evidence>
<dbReference type="RefSeq" id="WP_264328037.1">
    <property type="nucleotide sequence ID" value="NZ_JADEXQ010000166.1"/>
</dbReference>
<dbReference type="GO" id="GO:0043952">
    <property type="term" value="P:protein transport by the Sec complex"/>
    <property type="evidence" value="ECO:0007669"/>
    <property type="project" value="UniProtKB-UniRule"/>
</dbReference>
<comment type="function">
    <text evidence="9">Essential subunit of the Sec protein translocation channel SecYEG. Clamps together the 2 halves of SecY. May contact the channel plug during translocation.</text>
</comment>
<dbReference type="NCBIfam" id="TIGR00964">
    <property type="entry name" value="secE_bact"/>
    <property type="match status" value="1"/>
</dbReference>
<reference evidence="10" key="1">
    <citation type="submission" date="2020-10" db="EMBL/GenBank/DDBJ databases">
        <authorList>
            <person name="Castelo-Branco R."/>
            <person name="Eusebio N."/>
            <person name="Adriana R."/>
            <person name="Vieira A."/>
            <person name="Brugerolle De Fraissinette N."/>
            <person name="Rezende De Castro R."/>
            <person name="Schneider M.P."/>
            <person name="Vasconcelos V."/>
            <person name="Leao P.N."/>
        </authorList>
    </citation>
    <scope>NUCLEOTIDE SEQUENCE</scope>
    <source>
        <strain evidence="10">LEGE 11480</strain>
    </source>
</reference>
<keyword evidence="6 9" id="KW-1133">Transmembrane helix</keyword>
<comment type="subcellular location">
    <subcellularLocation>
        <location evidence="9">Cell inner membrane</location>
        <topology evidence="9">Single-pass membrane protein</topology>
    </subcellularLocation>
    <subcellularLocation>
        <location evidence="9">Cellular thylakoid membrane</location>
        <topology evidence="9">Single-pass membrane protein</topology>
    </subcellularLocation>
    <subcellularLocation>
        <location evidence="1">Membrane</location>
    </subcellularLocation>
</comment>
<evidence type="ECO:0000256" key="1">
    <source>
        <dbReference type="ARBA" id="ARBA00004370"/>
    </source>
</evidence>
<evidence type="ECO:0000256" key="9">
    <source>
        <dbReference type="HAMAP-Rule" id="MF_00422"/>
    </source>
</evidence>
<evidence type="ECO:0000256" key="3">
    <source>
        <dbReference type="ARBA" id="ARBA00022475"/>
    </source>
</evidence>
<evidence type="ECO:0000256" key="2">
    <source>
        <dbReference type="ARBA" id="ARBA00022448"/>
    </source>
</evidence>
<evidence type="ECO:0000256" key="7">
    <source>
        <dbReference type="ARBA" id="ARBA00023010"/>
    </source>
</evidence>
<evidence type="ECO:0000256" key="8">
    <source>
        <dbReference type="ARBA" id="ARBA00023136"/>
    </source>
</evidence>
<dbReference type="GO" id="GO:0065002">
    <property type="term" value="P:intracellular protein transmembrane transport"/>
    <property type="evidence" value="ECO:0007669"/>
    <property type="project" value="UniProtKB-UniRule"/>
</dbReference>
<accession>A0A928Z5W8</accession>
<sequence>MAEKAPETKPGFNPQAFAQEAKAELGKVTWPSRQQLISESVAVMLMVTLSAFLVYGIDGLFKIIQKAVFG</sequence>
<feature type="transmembrane region" description="Helical" evidence="9">
    <location>
        <begin position="41"/>
        <end position="61"/>
    </location>
</feature>
<keyword evidence="5 9" id="KW-0653">Protein transport</keyword>
<keyword evidence="4 9" id="KW-0812">Transmembrane</keyword>
<dbReference type="GO" id="GO:0031676">
    <property type="term" value="C:plasma membrane-derived thylakoid membrane"/>
    <property type="evidence" value="ECO:0007669"/>
    <property type="project" value="UniProtKB-SubCell"/>
</dbReference>
<dbReference type="Proteomes" id="UP000625316">
    <property type="component" value="Unassembled WGS sequence"/>
</dbReference>
<keyword evidence="9" id="KW-0997">Cell inner membrane</keyword>
<keyword evidence="11" id="KW-1185">Reference proteome</keyword>
<dbReference type="InterPro" id="IPR001901">
    <property type="entry name" value="Translocase_SecE/Sec61-g"/>
</dbReference>
<evidence type="ECO:0000313" key="10">
    <source>
        <dbReference type="EMBL" id="MBE9033229.1"/>
    </source>
</evidence>
<dbReference type="InterPro" id="IPR005807">
    <property type="entry name" value="SecE_bac"/>
</dbReference>
<keyword evidence="8 9" id="KW-0472">Membrane</keyword>
<gene>
    <name evidence="9 10" type="primary">secE</name>
    <name evidence="10" type="ORF">IQ266_26190</name>
</gene>
<dbReference type="Pfam" id="PF00584">
    <property type="entry name" value="SecE"/>
    <property type="match status" value="1"/>
</dbReference>
<keyword evidence="9" id="KW-0793">Thylakoid</keyword>
<name>A0A928Z5W8_9CYAN</name>
<dbReference type="PANTHER" id="PTHR33910:SF1">
    <property type="entry name" value="PROTEIN TRANSLOCASE SUBUNIT SECE"/>
    <property type="match status" value="1"/>
</dbReference>
<keyword evidence="7 9" id="KW-0811">Translocation</keyword>
<comment type="subunit">
    <text evidence="9">Component of the Sec protein translocase complex. Heterotrimer consisting of SecY, SecE and SecG subunits. The heterotrimers can form oligomers, although 1 heterotrimer is thought to be able to translocate proteins. Interacts with the ribosome. Interacts with SecDF, and other proteins may be involved. Interacts with SecA.</text>
</comment>
<evidence type="ECO:0000256" key="5">
    <source>
        <dbReference type="ARBA" id="ARBA00022927"/>
    </source>
</evidence>
<evidence type="ECO:0000256" key="4">
    <source>
        <dbReference type="ARBA" id="ARBA00022692"/>
    </source>
</evidence>
<keyword evidence="3 9" id="KW-1003">Cell membrane</keyword>
<dbReference type="InterPro" id="IPR038379">
    <property type="entry name" value="SecE_sf"/>
</dbReference>
<organism evidence="10 11">
    <name type="scientific">Romeriopsis navalis LEGE 11480</name>
    <dbReference type="NCBI Taxonomy" id="2777977"/>
    <lineage>
        <taxon>Bacteria</taxon>
        <taxon>Bacillati</taxon>
        <taxon>Cyanobacteriota</taxon>
        <taxon>Cyanophyceae</taxon>
        <taxon>Leptolyngbyales</taxon>
        <taxon>Leptolyngbyaceae</taxon>
        <taxon>Romeriopsis</taxon>
        <taxon>Romeriopsis navalis</taxon>
    </lineage>
</organism>
<dbReference type="EMBL" id="JADEXQ010000166">
    <property type="protein sequence ID" value="MBE9033229.1"/>
    <property type="molecule type" value="Genomic_DNA"/>
</dbReference>
<dbReference type="GO" id="GO:0008320">
    <property type="term" value="F:protein transmembrane transporter activity"/>
    <property type="evidence" value="ECO:0007669"/>
    <property type="project" value="UniProtKB-UniRule"/>
</dbReference>
<dbReference type="HAMAP" id="MF_00422">
    <property type="entry name" value="SecE"/>
    <property type="match status" value="1"/>
</dbReference>
<comment type="caution">
    <text evidence="10">The sequence shown here is derived from an EMBL/GenBank/DDBJ whole genome shotgun (WGS) entry which is preliminary data.</text>
</comment>
<dbReference type="Gene3D" id="1.20.5.1030">
    <property type="entry name" value="Preprotein translocase secy subunit"/>
    <property type="match status" value="1"/>
</dbReference>
<dbReference type="AlphaFoldDB" id="A0A928Z5W8"/>
<dbReference type="GO" id="GO:0006605">
    <property type="term" value="P:protein targeting"/>
    <property type="evidence" value="ECO:0007669"/>
    <property type="project" value="UniProtKB-UniRule"/>
</dbReference>
<keyword evidence="2 9" id="KW-0813">Transport</keyword>
<comment type="similarity">
    <text evidence="9">Belongs to the SecE/SEC61-gamma family.</text>
</comment>
<dbReference type="GO" id="GO:0009306">
    <property type="term" value="P:protein secretion"/>
    <property type="evidence" value="ECO:0007669"/>
    <property type="project" value="UniProtKB-UniRule"/>
</dbReference>
<protein>
    <recommendedName>
        <fullName evidence="9">Protein translocase subunit SecE</fullName>
    </recommendedName>
</protein>
<proteinExistence type="inferred from homology"/>
<dbReference type="PANTHER" id="PTHR33910">
    <property type="entry name" value="PROTEIN TRANSLOCASE SUBUNIT SECE"/>
    <property type="match status" value="1"/>
</dbReference>
<evidence type="ECO:0000256" key="6">
    <source>
        <dbReference type="ARBA" id="ARBA00022989"/>
    </source>
</evidence>